<dbReference type="RefSeq" id="WP_230754253.1">
    <property type="nucleotide sequence ID" value="NZ_JAINWA010000001.1"/>
</dbReference>
<dbReference type="AlphaFoldDB" id="A0AAE3EIP4"/>
<evidence type="ECO:0000313" key="4">
    <source>
        <dbReference type="Proteomes" id="UP001198163"/>
    </source>
</evidence>
<sequence>MERPLEQLRAALDSKIPVLVQTHDFPDHDAMGAAYALCELLLRLGYECSITYGGMIQSISLASMIDQLDIPLLAFEDAVSGPERQTIVVDGSPAAGTIKATAGRLVGVIDHHPSRKPMKCPFVDVRTQTGSCSAIIWSYWKEAGEEPDKTTATALLAGIQLDTDFLSRRVSAEDLNAHYDLFFKGNSKLAREVVRTALSLEQLPEIGRALMEFRVNGVFLLTEVHGDYSSELLSVLADFLLRLKEIQFVTVIEVSGGEYRLSARSRSHDIDAGEIIRRVLSGKGTGGGHPHMAGGFIKPNKYPGAERLLLDITNAAAEYRSENETDSQGN</sequence>
<dbReference type="Gene3D" id="3.90.1640.10">
    <property type="entry name" value="inorganic pyrophosphatase (n-terminal core)"/>
    <property type="match status" value="1"/>
</dbReference>
<comment type="caution">
    <text evidence="3">The sequence shown here is derived from an EMBL/GenBank/DDBJ whole genome shotgun (WGS) entry which is preliminary data.</text>
</comment>
<dbReference type="InterPro" id="IPR001667">
    <property type="entry name" value="DDH_dom"/>
</dbReference>
<feature type="domain" description="DHHA1" evidence="2">
    <location>
        <begin position="220"/>
        <end position="305"/>
    </location>
</feature>
<dbReference type="InterPro" id="IPR038763">
    <property type="entry name" value="DHH_sf"/>
</dbReference>
<evidence type="ECO:0000313" key="3">
    <source>
        <dbReference type="EMBL" id="MCD1654229.1"/>
    </source>
</evidence>
<dbReference type="InterPro" id="IPR051319">
    <property type="entry name" value="Oligoribo/pAp-PDE_c-di-AMP_PDE"/>
</dbReference>
<keyword evidence="4" id="KW-1185">Reference proteome</keyword>
<dbReference type="InterPro" id="IPR003156">
    <property type="entry name" value="DHHA1_dom"/>
</dbReference>
<dbReference type="Gene3D" id="3.10.310.30">
    <property type="match status" value="1"/>
</dbReference>
<evidence type="ECO:0000259" key="1">
    <source>
        <dbReference type="Pfam" id="PF01368"/>
    </source>
</evidence>
<dbReference type="SUPFAM" id="SSF64182">
    <property type="entry name" value="DHH phosphoesterases"/>
    <property type="match status" value="1"/>
</dbReference>
<evidence type="ECO:0000259" key="2">
    <source>
        <dbReference type="Pfam" id="PF02272"/>
    </source>
</evidence>
<dbReference type="PANTHER" id="PTHR47618:SF1">
    <property type="entry name" value="BIFUNCTIONAL OLIGORIBONUCLEASE AND PAP PHOSPHATASE NRNA"/>
    <property type="match status" value="1"/>
</dbReference>
<organism evidence="3 4">
    <name type="scientific">Teretinema zuelzerae</name>
    <dbReference type="NCBI Taxonomy" id="156"/>
    <lineage>
        <taxon>Bacteria</taxon>
        <taxon>Pseudomonadati</taxon>
        <taxon>Spirochaetota</taxon>
        <taxon>Spirochaetia</taxon>
        <taxon>Spirochaetales</taxon>
        <taxon>Treponemataceae</taxon>
        <taxon>Teretinema</taxon>
    </lineage>
</organism>
<proteinExistence type="predicted"/>
<dbReference type="Proteomes" id="UP001198163">
    <property type="component" value="Unassembled WGS sequence"/>
</dbReference>
<accession>A0AAE3EIP4</accession>
<name>A0AAE3EIP4_9SPIR</name>
<dbReference type="GO" id="GO:0003676">
    <property type="term" value="F:nucleic acid binding"/>
    <property type="evidence" value="ECO:0007669"/>
    <property type="project" value="InterPro"/>
</dbReference>
<dbReference type="EMBL" id="JAINWA010000001">
    <property type="protein sequence ID" value="MCD1654229.1"/>
    <property type="molecule type" value="Genomic_DNA"/>
</dbReference>
<protein>
    <submittedName>
        <fullName evidence="3">DHH family phosphoesterase</fullName>
    </submittedName>
</protein>
<gene>
    <name evidence="3" type="ORF">K7J14_05875</name>
</gene>
<reference evidence="3" key="1">
    <citation type="submission" date="2021-08" db="EMBL/GenBank/DDBJ databases">
        <title>Comparative analyses of Brucepasteria parasyntrophica and Teretinema zuelzerae.</title>
        <authorList>
            <person name="Song Y."/>
            <person name="Brune A."/>
        </authorList>
    </citation>
    <scope>NUCLEOTIDE SEQUENCE</scope>
    <source>
        <strain evidence="3">DSM 1903</strain>
    </source>
</reference>
<dbReference type="Pfam" id="PF02272">
    <property type="entry name" value="DHHA1"/>
    <property type="match status" value="1"/>
</dbReference>
<dbReference type="Pfam" id="PF01368">
    <property type="entry name" value="DHH"/>
    <property type="match status" value="1"/>
</dbReference>
<dbReference type="PANTHER" id="PTHR47618">
    <property type="entry name" value="BIFUNCTIONAL OLIGORIBONUCLEASE AND PAP PHOSPHATASE NRNA"/>
    <property type="match status" value="1"/>
</dbReference>
<feature type="domain" description="DDH" evidence="1">
    <location>
        <begin position="18"/>
        <end position="159"/>
    </location>
</feature>